<evidence type="ECO:0000313" key="1">
    <source>
        <dbReference type="EMBL" id="KAG0547935.1"/>
    </source>
</evidence>
<accession>A0A921RYH5</accession>
<sequence>MYISFFSGKRGSHLFLVKNFESCESPYERNRNKYLLPPMNYVWSNVKKGSCFFPIHPSGSKMHSANHSES</sequence>
<gene>
    <name evidence="1" type="ORF">BDA96_01G123500</name>
</gene>
<organism evidence="1 2">
    <name type="scientific">Sorghum bicolor</name>
    <name type="common">Sorghum</name>
    <name type="synonym">Sorghum vulgare</name>
    <dbReference type="NCBI Taxonomy" id="4558"/>
    <lineage>
        <taxon>Eukaryota</taxon>
        <taxon>Viridiplantae</taxon>
        <taxon>Streptophyta</taxon>
        <taxon>Embryophyta</taxon>
        <taxon>Tracheophyta</taxon>
        <taxon>Spermatophyta</taxon>
        <taxon>Magnoliopsida</taxon>
        <taxon>Liliopsida</taxon>
        <taxon>Poales</taxon>
        <taxon>Poaceae</taxon>
        <taxon>PACMAD clade</taxon>
        <taxon>Panicoideae</taxon>
        <taxon>Andropogonodae</taxon>
        <taxon>Andropogoneae</taxon>
        <taxon>Sorghinae</taxon>
        <taxon>Sorghum</taxon>
    </lineage>
</organism>
<proteinExistence type="predicted"/>
<evidence type="ECO:0000313" key="2">
    <source>
        <dbReference type="Proteomes" id="UP000807115"/>
    </source>
</evidence>
<reference evidence="1" key="1">
    <citation type="journal article" date="2019" name="BMC Genomics">
        <title>A new reference genome for Sorghum bicolor reveals high levels of sequence similarity between sweet and grain genotypes: implications for the genetics of sugar metabolism.</title>
        <authorList>
            <person name="Cooper E.A."/>
            <person name="Brenton Z.W."/>
            <person name="Flinn B.S."/>
            <person name="Jenkins J."/>
            <person name="Shu S."/>
            <person name="Flowers D."/>
            <person name="Luo F."/>
            <person name="Wang Y."/>
            <person name="Xia P."/>
            <person name="Barry K."/>
            <person name="Daum C."/>
            <person name="Lipzen A."/>
            <person name="Yoshinaga Y."/>
            <person name="Schmutz J."/>
            <person name="Saski C."/>
            <person name="Vermerris W."/>
            <person name="Kresovich S."/>
        </authorList>
    </citation>
    <scope>NUCLEOTIDE SEQUENCE</scope>
</reference>
<dbReference type="EMBL" id="CM027680">
    <property type="protein sequence ID" value="KAG0547935.1"/>
    <property type="molecule type" value="Genomic_DNA"/>
</dbReference>
<protein>
    <submittedName>
        <fullName evidence="1">Uncharacterized protein</fullName>
    </submittedName>
</protein>
<dbReference type="AlphaFoldDB" id="A0A921RYH5"/>
<reference evidence="1" key="2">
    <citation type="submission" date="2020-10" db="EMBL/GenBank/DDBJ databases">
        <authorList>
            <person name="Cooper E.A."/>
            <person name="Brenton Z.W."/>
            <person name="Flinn B.S."/>
            <person name="Jenkins J."/>
            <person name="Shu S."/>
            <person name="Flowers D."/>
            <person name="Luo F."/>
            <person name="Wang Y."/>
            <person name="Xia P."/>
            <person name="Barry K."/>
            <person name="Daum C."/>
            <person name="Lipzen A."/>
            <person name="Yoshinaga Y."/>
            <person name="Schmutz J."/>
            <person name="Saski C."/>
            <person name="Vermerris W."/>
            <person name="Kresovich S."/>
        </authorList>
    </citation>
    <scope>NUCLEOTIDE SEQUENCE</scope>
</reference>
<comment type="caution">
    <text evidence="1">The sequence shown here is derived from an EMBL/GenBank/DDBJ whole genome shotgun (WGS) entry which is preliminary data.</text>
</comment>
<dbReference type="Proteomes" id="UP000807115">
    <property type="component" value="Chromosome 1"/>
</dbReference>
<name>A0A921RYH5_SORBI</name>